<reference evidence="11" key="1">
    <citation type="submission" date="2015-02" db="EMBL/GenBank/DDBJ databases">
        <title>Description and complete genome sequence of the first cultured representative of the subdivision 5 of the Verrucomicrobia phylum.</title>
        <authorList>
            <person name="Spring S."/>
            <person name="Bunk B."/>
            <person name="Sproer C."/>
            <person name="Klenk H.-P."/>
        </authorList>
    </citation>
    <scope>NUCLEOTIDE SEQUENCE [LARGE SCALE GENOMIC DNA]</scope>
    <source>
        <strain evidence="11">L21-Fru-AB</strain>
    </source>
</reference>
<accession>A0A0G3EL43</accession>
<evidence type="ECO:0000256" key="1">
    <source>
        <dbReference type="ARBA" id="ARBA00001917"/>
    </source>
</evidence>
<dbReference type="SUPFAM" id="SSF52218">
    <property type="entry name" value="Flavoproteins"/>
    <property type="match status" value="1"/>
</dbReference>
<dbReference type="OrthoDB" id="9790745at2"/>
<dbReference type="RefSeq" id="WP_052882137.1">
    <property type="nucleotide sequence ID" value="NZ_CP010904.1"/>
</dbReference>
<evidence type="ECO:0000259" key="9">
    <source>
        <dbReference type="PROSITE" id="PS50902"/>
    </source>
</evidence>
<comment type="similarity">
    <text evidence="2 8">Belongs to the flavodoxin family.</text>
</comment>
<dbReference type="Proteomes" id="UP000035268">
    <property type="component" value="Chromosome"/>
</dbReference>
<dbReference type="Pfam" id="PF00258">
    <property type="entry name" value="Flavodoxin_1"/>
    <property type="match status" value="1"/>
</dbReference>
<keyword evidence="5 8" id="KW-0288">FMN</keyword>
<dbReference type="InterPro" id="IPR008254">
    <property type="entry name" value="Flavodoxin/NO_synth"/>
</dbReference>
<dbReference type="PANTHER" id="PTHR42809">
    <property type="entry name" value="FLAVODOXIN 2"/>
    <property type="match status" value="1"/>
</dbReference>
<dbReference type="NCBIfam" id="NF006739">
    <property type="entry name" value="PRK09267.1-5"/>
    <property type="match status" value="1"/>
</dbReference>
<dbReference type="InterPro" id="IPR001094">
    <property type="entry name" value="Flavdoxin-like"/>
</dbReference>
<name>A0A0G3EL43_9BACT</name>
<dbReference type="Gene3D" id="3.40.50.360">
    <property type="match status" value="1"/>
</dbReference>
<dbReference type="InterPro" id="IPR001226">
    <property type="entry name" value="Flavodoxin_CS"/>
</dbReference>
<feature type="domain" description="Flavodoxin-like" evidence="9">
    <location>
        <begin position="4"/>
        <end position="163"/>
    </location>
</feature>
<organism evidence="10 11">
    <name type="scientific">Kiritimatiella glycovorans</name>
    <dbReference type="NCBI Taxonomy" id="1307763"/>
    <lineage>
        <taxon>Bacteria</taxon>
        <taxon>Pseudomonadati</taxon>
        <taxon>Kiritimatiellota</taxon>
        <taxon>Kiritimatiellia</taxon>
        <taxon>Kiritimatiellales</taxon>
        <taxon>Kiritimatiellaceae</taxon>
        <taxon>Kiritimatiella</taxon>
    </lineage>
</organism>
<evidence type="ECO:0000256" key="6">
    <source>
        <dbReference type="ARBA" id="ARBA00022982"/>
    </source>
</evidence>
<keyword evidence="4 8" id="KW-0285">Flavoprotein</keyword>
<evidence type="ECO:0000256" key="3">
    <source>
        <dbReference type="ARBA" id="ARBA00022448"/>
    </source>
</evidence>
<dbReference type="PRINTS" id="PR00369">
    <property type="entry name" value="FLAVODOXIN"/>
</dbReference>
<dbReference type="GO" id="GO:0009055">
    <property type="term" value="F:electron transfer activity"/>
    <property type="evidence" value="ECO:0007669"/>
    <property type="project" value="UniProtKB-UniRule"/>
</dbReference>
<reference evidence="10 11" key="2">
    <citation type="journal article" date="2016" name="ISME J.">
        <title>Characterization of the first cultured representative of Verrucomicrobia subdivision 5 indicates the proposal of a novel phylum.</title>
        <authorList>
            <person name="Spring S."/>
            <person name="Bunk B."/>
            <person name="Sproer C."/>
            <person name="Schumann P."/>
            <person name="Rohde M."/>
            <person name="Tindall B.J."/>
            <person name="Klenk H.P."/>
        </authorList>
    </citation>
    <scope>NUCLEOTIDE SEQUENCE [LARGE SCALE GENOMIC DNA]</scope>
    <source>
        <strain evidence="10 11">L21-Fru-AB</strain>
    </source>
</reference>
<dbReference type="PATRIC" id="fig|1609981.3.peg.1666"/>
<comment type="function">
    <text evidence="8">Low-potential electron donor to a number of redox enzymes.</text>
</comment>
<evidence type="ECO:0000256" key="7">
    <source>
        <dbReference type="ARBA" id="ARBA00023231"/>
    </source>
</evidence>
<evidence type="ECO:0000256" key="5">
    <source>
        <dbReference type="ARBA" id="ARBA00022643"/>
    </source>
</evidence>
<evidence type="ECO:0000313" key="11">
    <source>
        <dbReference type="Proteomes" id="UP000035268"/>
    </source>
</evidence>
<dbReference type="GO" id="GO:0010181">
    <property type="term" value="F:FMN binding"/>
    <property type="evidence" value="ECO:0007669"/>
    <property type="project" value="UniProtKB-UniRule"/>
</dbReference>
<keyword evidence="11" id="KW-1185">Reference proteome</keyword>
<protein>
    <recommendedName>
        <fullName evidence="8">Flavodoxin</fullName>
    </recommendedName>
</protein>
<dbReference type="InterPro" id="IPR010086">
    <property type="entry name" value="Flavodoxin_lc"/>
</dbReference>
<dbReference type="PROSITE" id="PS50902">
    <property type="entry name" value="FLAVODOXIN_LIKE"/>
    <property type="match status" value="1"/>
</dbReference>
<dbReference type="NCBIfam" id="NF006738">
    <property type="entry name" value="PRK09267.1-4"/>
    <property type="match status" value="1"/>
</dbReference>
<proteinExistence type="inferred from homology"/>
<dbReference type="InterPro" id="IPR029039">
    <property type="entry name" value="Flavoprotein-like_sf"/>
</dbReference>
<keyword evidence="6 8" id="KW-0249">Electron transport</keyword>
<evidence type="ECO:0000256" key="8">
    <source>
        <dbReference type="PIRNR" id="PIRNR038996"/>
    </source>
</evidence>
<evidence type="ECO:0000256" key="4">
    <source>
        <dbReference type="ARBA" id="ARBA00022630"/>
    </source>
</evidence>
<dbReference type="KEGG" id="vbl:L21SP4_01606"/>
<dbReference type="PROSITE" id="PS00201">
    <property type="entry name" value="FLAVODOXIN"/>
    <property type="match status" value="1"/>
</dbReference>
<dbReference type="PIRSF" id="PIRSF038996">
    <property type="entry name" value="FldA"/>
    <property type="match status" value="1"/>
</dbReference>
<dbReference type="InterPro" id="IPR050619">
    <property type="entry name" value="Flavodoxin"/>
</dbReference>
<sequence>MKKITVFYGSTTGNTGSAAKAIAAALGDGAEARDVSGADANAFSEPDVLVLGTSTWGVGDLQDDWVGALDALKGARLAGKKVAVFGLGDQNGFGDSFVDGMRDLYDAAIAAGGTVVGACATDGYEFSESRAVVDGQFVGLVLDDDNQAGQTDARIAAWVTQLKQELGMS</sequence>
<keyword evidence="3 8" id="KW-0813">Transport</keyword>
<dbReference type="PANTHER" id="PTHR42809:SF1">
    <property type="entry name" value="FLAVODOXIN 1"/>
    <property type="match status" value="1"/>
</dbReference>
<dbReference type="NCBIfam" id="TIGR01752">
    <property type="entry name" value="flav_long"/>
    <property type="match status" value="1"/>
</dbReference>
<gene>
    <name evidence="10" type="primary">isiB</name>
    <name evidence="10" type="ORF">L21SP4_01606</name>
</gene>
<dbReference type="EMBL" id="CP010904">
    <property type="protein sequence ID" value="AKJ64849.1"/>
    <property type="molecule type" value="Genomic_DNA"/>
</dbReference>
<dbReference type="AlphaFoldDB" id="A0A0G3EL43"/>
<keyword evidence="7" id="KW-0535">Nitrogen fixation</keyword>
<evidence type="ECO:0000256" key="2">
    <source>
        <dbReference type="ARBA" id="ARBA00005267"/>
    </source>
</evidence>
<comment type="cofactor">
    <cofactor evidence="1 8">
        <name>FMN</name>
        <dbReference type="ChEBI" id="CHEBI:58210"/>
    </cofactor>
</comment>
<dbReference type="STRING" id="1307763.L21SP4_01606"/>
<evidence type="ECO:0000313" key="10">
    <source>
        <dbReference type="EMBL" id="AKJ64849.1"/>
    </source>
</evidence>